<dbReference type="RefSeq" id="WP_059758049.1">
    <property type="nucleotide sequence ID" value="NZ_CP013414.1"/>
</dbReference>
<dbReference type="EMBL" id="LOXM01000255">
    <property type="protein sequence ID" value="KVG56423.1"/>
    <property type="molecule type" value="Genomic_DNA"/>
</dbReference>
<accession>A0A103QVM9</accession>
<feature type="chain" id="PRO_5007117339" evidence="1">
    <location>
        <begin position="23"/>
        <end position="230"/>
    </location>
</feature>
<dbReference type="Proteomes" id="UP000064029">
    <property type="component" value="Unassembled WGS sequence"/>
</dbReference>
<gene>
    <name evidence="2" type="ORF">WJ33_36980</name>
</gene>
<evidence type="ECO:0000313" key="2">
    <source>
        <dbReference type="EMBL" id="KVG56423.1"/>
    </source>
</evidence>
<evidence type="ECO:0000313" key="3">
    <source>
        <dbReference type="Proteomes" id="UP000064029"/>
    </source>
</evidence>
<sequence length="230" mass="24890">MRMTLRCAFSAVLIAFTAPVFGQSTYSAPFDFHGIKLGSTMAQFAAAAPPEFSTASSQAPHAAQPVCSDSGKTLPHGIHVDPVDEQYGGGACGWGFDLLGNGDLYAATFRVGDSAGMGVFRYIAMPGDGNAKLYHIHIQVQNDSMASVIDGLTAKFGPPSEKRTEPWQNKIGGRFDNTILVWKNSTSQITVRQFALSVDEGSIDYILLDHYRFKQSLKQVSDSSRNGRNM</sequence>
<organism evidence="2 3">
    <name type="scientific">Burkholderia ubonensis</name>
    <dbReference type="NCBI Taxonomy" id="101571"/>
    <lineage>
        <taxon>Bacteria</taxon>
        <taxon>Pseudomonadati</taxon>
        <taxon>Pseudomonadota</taxon>
        <taxon>Betaproteobacteria</taxon>
        <taxon>Burkholderiales</taxon>
        <taxon>Burkholderiaceae</taxon>
        <taxon>Burkholderia</taxon>
        <taxon>Burkholderia cepacia complex</taxon>
    </lineage>
</organism>
<dbReference type="AlphaFoldDB" id="A0A103QVM9"/>
<keyword evidence="1" id="KW-0732">Signal</keyword>
<feature type="signal peptide" evidence="1">
    <location>
        <begin position="1"/>
        <end position="22"/>
    </location>
</feature>
<evidence type="ECO:0000256" key="1">
    <source>
        <dbReference type="SAM" id="SignalP"/>
    </source>
</evidence>
<proteinExistence type="predicted"/>
<comment type="caution">
    <text evidence="2">The sequence shown here is derived from an EMBL/GenBank/DDBJ whole genome shotgun (WGS) entry which is preliminary data.</text>
</comment>
<protein>
    <submittedName>
        <fullName evidence="2">Uncharacterized protein</fullName>
    </submittedName>
</protein>
<name>A0A103QVM9_9BURK</name>
<reference evidence="2 3" key="1">
    <citation type="submission" date="2015-11" db="EMBL/GenBank/DDBJ databases">
        <title>Expanding the genomic diversity of Burkholderia species for the development of highly accurate diagnostics.</title>
        <authorList>
            <person name="Sahl J."/>
            <person name="Keim P."/>
            <person name="Wagner D."/>
        </authorList>
    </citation>
    <scope>NUCLEOTIDE SEQUENCE [LARGE SCALE GENOMIC DNA]</scope>
    <source>
        <strain evidence="2 3">MSMB2036</strain>
    </source>
</reference>